<evidence type="ECO:0000313" key="2">
    <source>
        <dbReference type="Proteomes" id="UP000316770"/>
    </source>
</evidence>
<dbReference type="Proteomes" id="UP000316770">
    <property type="component" value="Chromosome"/>
</dbReference>
<gene>
    <name evidence="1" type="ORF">Mal33_46710</name>
</gene>
<accession>A0A518IZX6</accession>
<dbReference type="Gene3D" id="3.30.230.10">
    <property type="match status" value="1"/>
</dbReference>
<dbReference type="EMBL" id="CP036318">
    <property type="protein sequence ID" value="QDV58647.1"/>
    <property type="molecule type" value="Genomic_DNA"/>
</dbReference>
<organism evidence="1 2">
    <name type="scientific">Rosistilla oblonga</name>
    <dbReference type="NCBI Taxonomy" id="2527990"/>
    <lineage>
        <taxon>Bacteria</taxon>
        <taxon>Pseudomonadati</taxon>
        <taxon>Planctomycetota</taxon>
        <taxon>Planctomycetia</taxon>
        <taxon>Pirellulales</taxon>
        <taxon>Pirellulaceae</taxon>
        <taxon>Rosistilla</taxon>
    </lineage>
</organism>
<protein>
    <submittedName>
        <fullName evidence="1">Uncharacterized protein</fullName>
    </submittedName>
</protein>
<dbReference type="AlphaFoldDB" id="A0A518IZX6"/>
<evidence type="ECO:0000313" key="1">
    <source>
        <dbReference type="EMBL" id="QDV58647.1"/>
    </source>
</evidence>
<dbReference type="RefSeq" id="WP_145289205.1">
    <property type="nucleotide sequence ID" value="NZ_CP036318.1"/>
</dbReference>
<dbReference type="InterPro" id="IPR014721">
    <property type="entry name" value="Ribsml_uS5_D2-typ_fold_subgr"/>
</dbReference>
<keyword evidence="2" id="KW-1185">Reference proteome</keyword>
<sequence length="135" mass="14508">MQLNAQRMMTNPIRCSGRASDGPNSNSPFAIVYVEVAAAADPASEFTIDYDEPECIDQAGAKYANEEEVGYFVSGAARGVKDAAEHYEALGVSLRGLHARIVKLVAHQVDSTERAFWSAAKHATAACLVNVPRSH</sequence>
<proteinExistence type="predicted"/>
<reference evidence="1 2" key="1">
    <citation type="submission" date="2019-02" db="EMBL/GenBank/DDBJ databases">
        <title>Deep-cultivation of Planctomycetes and their phenomic and genomic characterization uncovers novel biology.</title>
        <authorList>
            <person name="Wiegand S."/>
            <person name="Jogler M."/>
            <person name="Boedeker C."/>
            <person name="Pinto D."/>
            <person name="Vollmers J."/>
            <person name="Rivas-Marin E."/>
            <person name="Kohn T."/>
            <person name="Peeters S.H."/>
            <person name="Heuer A."/>
            <person name="Rast P."/>
            <person name="Oberbeckmann S."/>
            <person name="Bunk B."/>
            <person name="Jeske O."/>
            <person name="Meyerdierks A."/>
            <person name="Storesund J.E."/>
            <person name="Kallscheuer N."/>
            <person name="Luecker S."/>
            <person name="Lage O.M."/>
            <person name="Pohl T."/>
            <person name="Merkel B.J."/>
            <person name="Hornburger P."/>
            <person name="Mueller R.-W."/>
            <person name="Bruemmer F."/>
            <person name="Labrenz M."/>
            <person name="Spormann A.M."/>
            <person name="Op den Camp H."/>
            <person name="Overmann J."/>
            <person name="Amann R."/>
            <person name="Jetten M.S.M."/>
            <person name="Mascher T."/>
            <person name="Medema M.H."/>
            <person name="Devos D.P."/>
            <person name="Kaster A.-K."/>
            <person name="Ovreas L."/>
            <person name="Rohde M."/>
            <person name="Galperin M.Y."/>
            <person name="Jogler C."/>
        </authorList>
    </citation>
    <scope>NUCLEOTIDE SEQUENCE [LARGE SCALE GENOMIC DNA]</scope>
    <source>
        <strain evidence="1 2">Mal33</strain>
    </source>
</reference>
<name>A0A518IZX6_9BACT</name>